<dbReference type="SUPFAM" id="SSF141452">
    <property type="entry name" value="Hcp1-like"/>
    <property type="match status" value="1"/>
</dbReference>
<protein>
    <submittedName>
        <fullName evidence="1">Type VI secretion system tube protein Hcp</fullName>
    </submittedName>
</protein>
<organism evidence="1 2">
    <name type="scientific">Exilibacterium tricleocarpae</name>
    <dbReference type="NCBI Taxonomy" id="2591008"/>
    <lineage>
        <taxon>Bacteria</taxon>
        <taxon>Pseudomonadati</taxon>
        <taxon>Pseudomonadota</taxon>
        <taxon>Gammaproteobacteria</taxon>
        <taxon>Cellvibrionales</taxon>
        <taxon>Cellvibrionaceae</taxon>
        <taxon>Exilibacterium</taxon>
    </lineage>
</organism>
<keyword evidence="2" id="KW-1185">Reference proteome</keyword>
<dbReference type="Pfam" id="PF05638">
    <property type="entry name" value="T6SS_HCP"/>
    <property type="match status" value="1"/>
</dbReference>
<dbReference type="EMBL" id="VHSG01000038">
    <property type="protein sequence ID" value="TQV66930.1"/>
    <property type="molecule type" value="Genomic_DNA"/>
</dbReference>
<dbReference type="InterPro" id="IPR053165">
    <property type="entry name" value="HSI-I_assembly_Hcp1"/>
</dbReference>
<dbReference type="InterPro" id="IPR036624">
    <property type="entry name" value="Hcp1-lik_sf"/>
</dbReference>
<dbReference type="Proteomes" id="UP000319732">
    <property type="component" value="Unassembled WGS sequence"/>
</dbReference>
<dbReference type="RefSeq" id="WP_142929992.1">
    <property type="nucleotide sequence ID" value="NZ_ML660114.1"/>
</dbReference>
<dbReference type="Gene3D" id="2.30.110.20">
    <property type="entry name" value="Hcp1-like"/>
    <property type="match status" value="1"/>
</dbReference>
<reference evidence="1 2" key="1">
    <citation type="submission" date="2019-06" db="EMBL/GenBank/DDBJ databases">
        <title>Whole genome sequence for Cellvibrionaceae sp. R142.</title>
        <authorList>
            <person name="Wang G."/>
        </authorList>
    </citation>
    <scope>NUCLEOTIDE SEQUENCE [LARGE SCALE GENOMIC DNA]</scope>
    <source>
        <strain evidence="1 2">R142</strain>
    </source>
</reference>
<sequence length="162" mass="17142">MAIYVKYDGGKLKGNVTAEGYADCFEVDSFQFGCGRGITMEVGNTTNREATRPSISEITLSKQMDASSGSLLKEALGGVVGLPVEVHLVKTGGKKIEKYAQFNLTNCLISSYSVQASAGGAPYESLSLSFTDIVADLSNADPTNKNKGSMKVGYNLDKGTPH</sequence>
<proteinExistence type="predicted"/>
<dbReference type="OrthoDB" id="5066999at2"/>
<name>A0A545SPL6_9GAMM</name>
<dbReference type="PANTHER" id="PTHR36152">
    <property type="entry name" value="CYTOPLASMIC PROTEIN-RELATED"/>
    <property type="match status" value="1"/>
</dbReference>
<dbReference type="PANTHER" id="PTHR36152:SF1">
    <property type="entry name" value="UBIQUITIN-LIKE DOMAIN-CONTAINING PROTEIN"/>
    <property type="match status" value="1"/>
</dbReference>
<evidence type="ECO:0000313" key="1">
    <source>
        <dbReference type="EMBL" id="TQV66930.1"/>
    </source>
</evidence>
<evidence type="ECO:0000313" key="2">
    <source>
        <dbReference type="Proteomes" id="UP000319732"/>
    </source>
</evidence>
<gene>
    <name evidence="1" type="ORF">FKG94_26620</name>
</gene>
<accession>A0A545SPL6</accession>
<dbReference type="InterPro" id="IPR008514">
    <property type="entry name" value="T6SS_Hcp"/>
</dbReference>
<comment type="caution">
    <text evidence="1">The sequence shown here is derived from an EMBL/GenBank/DDBJ whole genome shotgun (WGS) entry which is preliminary data.</text>
</comment>
<dbReference type="AlphaFoldDB" id="A0A545SPL6"/>